<evidence type="ECO:0000313" key="3">
    <source>
        <dbReference type="EMBL" id="CUV35043.1"/>
    </source>
</evidence>
<dbReference type="EMBL" id="LN899822">
    <property type="protein sequence ID" value="CUV59122.1"/>
    <property type="molecule type" value="Genomic_DNA"/>
</dbReference>
<reference evidence="3" key="1">
    <citation type="submission" date="2015-10" db="EMBL/GenBank/DDBJ databases">
        <authorList>
            <person name="Gilbert D.G."/>
        </authorList>
    </citation>
    <scope>NUCLEOTIDE SEQUENCE</scope>
    <source>
        <strain evidence="3">Phyl III-seqv23</strain>
    </source>
</reference>
<sequence length="25" mass="2946">MLIGSLFLRNFDGPVYLPMRETFMP</sequence>
<protein>
    <submittedName>
        <fullName evidence="3">Uncharacterized protein</fullName>
    </submittedName>
</protein>
<dbReference type="AlphaFoldDB" id="A0A0S4VKG9"/>
<organism evidence="3">
    <name type="scientific">Ralstonia solanacearum</name>
    <name type="common">Pseudomonas solanacearum</name>
    <dbReference type="NCBI Taxonomy" id="305"/>
    <lineage>
        <taxon>Bacteria</taxon>
        <taxon>Pseudomonadati</taxon>
        <taxon>Pseudomonadota</taxon>
        <taxon>Betaproteobacteria</taxon>
        <taxon>Burkholderiales</taxon>
        <taxon>Burkholderiaceae</taxon>
        <taxon>Ralstonia</taxon>
        <taxon>Ralstonia solanacearum species complex</taxon>
    </lineage>
</organism>
<dbReference type="EMBL" id="LN899823">
    <property type="protein sequence ID" value="CUV25960.1"/>
    <property type="molecule type" value="Genomic_DNA"/>
</dbReference>
<dbReference type="EMBL" id="LN899826">
    <property type="protein sequence ID" value="CUV38485.1"/>
    <property type="molecule type" value="Genomic_DNA"/>
</dbReference>
<evidence type="ECO:0000313" key="2">
    <source>
        <dbReference type="EMBL" id="CUV28136.1"/>
    </source>
</evidence>
<evidence type="ECO:0000313" key="4">
    <source>
        <dbReference type="EMBL" id="CUV38485.1"/>
    </source>
</evidence>
<gene>
    <name evidence="5" type="ORF">RD1301_v1_270012</name>
    <name evidence="1" type="ORF">RUN1744_v1_1160016</name>
    <name evidence="2" type="ORF">RUN1985_v1_170056</name>
    <name evidence="3" type="ORF">TD1301_v1_1200012</name>
    <name evidence="4" type="ORF">TF3108_v1_130012</name>
</gene>
<proteinExistence type="predicted"/>
<name>A0A0S4VKG9_RALSL</name>
<evidence type="ECO:0000313" key="1">
    <source>
        <dbReference type="EMBL" id="CUV25960.1"/>
    </source>
</evidence>
<accession>A0A0S4VKG9</accession>
<dbReference type="EMBL" id="LN899824">
    <property type="protein sequence ID" value="CUV28136.1"/>
    <property type="molecule type" value="Genomic_DNA"/>
</dbReference>
<dbReference type="EMBL" id="LN899825">
    <property type="protein sequence ID" value="CUV35043.1"/>
    <property type="molecule type" value="Genomic_DNA"/>
</dbReference>
<evidence type="ECO:0000313" key="5">
    <source>
        <dbReference type="EMBL" id="CUV59122.1"/>
    </source>
</evidence>